<organism evidence="1 2">
    <name type="scientific">Thioalkalivibrio denitrificans</name>
    <dbReference type="NCBI Taxonomy" id="108003"/>
    <lineage>
        <taxon>Bacteria</taxon>
        <taxon>Pseudomonadati</taxon>
        <taxon>Pseudomonadota</taxon>
        <taxon>Gammaproteobacteria</taxon>
        <taxon>Chromatiales</taxon>
        <taxon>Ectothiorhodospiraceae</taxon>
        <taxon>Thioalkalivibrio</taxon>
    </lineage>
</organism>
<gene>
    <name evidence="1" type="ORF">B1C78_00480</name>
</gene>
<dbReference type="EMBL" id="MVBK01000001">
    <property type="protein sequence ID" value="OOG28845.1"/>
    <property type="molecule type" value="Genomic_DNA"/>
</dbReference>
<accession>A0A1V3NUP9</accession>
<sequence>MSTRPGFCPACFAPLDQSAERCPVCGARMADLSARDYGEKLLHALEHPLADVRLRAILALGRCSVAGAADALVACALCHPVDVVEGLEVVRSLRGPGPDGARRRALARLVREHPAHAVREAARRAAEAP</sequence>
<protein>
    <recommendedName>
        <fullName evidence="3">HEAT repeat domain-containing protein</fullName>
    </recommendedName>
</protein>
<evidence type="ECO:0000313" key="1">
    <source>
        <dbReference type="EMBL" id="OOG28845.1"/>
    </source>
</evidence>
<comment type="caution">
    <text evidence="1">The sequence shown here is derived from an EMBL/GenBank/DDBJ whole genome shotgun (WGS) entry which is preliminary data.</text>
</comment>
<dbReference type="AlphaFoldDB" id="A0A1V3NUP9"/>
<dbReference type="STRING" id="108003.B1C78_00480"/>
<proteinExistence type="predicted"/>
<dbReference type="OrthoDB" id="9256070at2"/>
<evidence type="ECO:0000313" key="2">
    <source>
        <dbReference type="Proteomes" id="UP000189462"/>
    </source>
</evidence>
<keyword evidence="2" id="KW-1185">Reference proteome</keyword>
<name>A0A1V3NUP9_9GAMM</name>
<dbReference type="Proteomes" id="UP000189462">
    <property type="component" value="Unassembled WGS sequence"/>
</dbReference>
<evidence type="ECO:0008006" key="3">
    <source>
        <dbReference type="Google" id="ProtNLM"/>
    </source>
</evidence>
<reference evidence="1 2" key="1">
    <citation type="submission" date="2017-02" db="EMBL/GenBank/DDBJ databases">
        <title>Genomic diversity within the haloalkaliphilic genus Thioalkalivibrio.</title>
        <authorList>
            <person name="Ahn A.-C."/>
            <person name="Meier-Kolthoff J."/>
            <person name="Overmars L."/>
            <person name="Richter M."/>
            <person name="Woyke T."/>
            <person name="Sorokin D.Y."/>
            <person name="Muyzer G."/>
        </authorList>
    </citation>
    <scope>NUCLEOTIDE SEQUENCE [LARGE SCALE GENOMIC DNA]</scope>
    <source>
        <strain evidence="1 2">ALJD</strain>
    </source>
</reference>
<dbReference type="RefSeq" id="WP_077277180.1">
    <property type="nucleotide sequence ID" value="NZ_MVBK01000001.1"/>
</dbReference>